<comment type="caution">
    <text evidence="1">The sequence shown here is derived from an EMBL/GenBank/DDBJ whole genome shotgun (WGS) entry which is preliminary data.</text>
</comment>
<evidence type="ECO:0000313" key="2">
    <source>
        <dbReference type="Proteomes" id="UP001274896"/>
    </source>
</evidence>
<dbReference type="Pfam" id="PF24947">
    <property type="entry name" value="PGM1_C_vert_fung"/>
    <property type="match status" value="1"/>
</dbReference>
<keyword evidence="2" id="KW-1185">Reference proteome</keyword>
<name>A0AAE0V4M2_9TELE</name>
<dbReference type="GO" id="GO:0042383">
    <property type="term" value="C:sarcolemma"/>
    <property type="evidence" value="ECO:0007669"/>
    <property type="project" value="TreeGrafter"/>
</dbReference>
<proteinExistence type="predicted"/>
<evidence type="ECO:0008006" key="3">
    <source>
        <dbReference type="Google" id="ProtNLM"/>
    </source>
</evidence>
<protein>
    <recommendedName>
        <fullName evidence="3">Phosphoglucomutase</fullName>
    </recommendedName>
</protein>
<dbReference type="AlphaFoldDB" id="A0AAE0V4M2"/>
<dbReference type="GO" id="GO:0030055">
    <property type="term" value="C:cell-substrate junction"/>
    <property type="evidence" value="ECO:0007669"/>
    <property type="project" value="TreeGrafter"/>
</dbReference>
<dbReference type="SUPFAM" id="SSF55957">
    <property type="entry name" value="Phosphoglucomutase, C-terminal domain"/>
    <property type="match status" value="1"/>
</dbReference>
<reference evidence="1" key="1">
    <citation type="submission" date="2023-06" db="EMBL/GenBank/DDBJ databases">
        <title>Male Hemibagrus guttatus genome.</title>
        <authorList>
            <person name="Bian C."/>
        </authorList>
    </citation>
    <scope>NUCLEOTIDE SEQUENCE</scope>
    <source>
        <strain evidence="1">Male_cb2023</strain>
        <tissue evidence="1">Muscle</tissue>
    </source>
</reference>
<dbReference type="GO" id="GO:0005975">
    <property type="term" value="P:carbohydrate metabolic process"/>
    <property type="evidence" value="ECO:0007669"/>
    <property type="project" value="InterPro"/>
</dbReference>
<dbReference type="GO" id="GO:0030239">
    <property type="term" value="P:myofibril assembly"/>
    <property type="evidence" value="ECO:0007669"/>
    <property type="project" value="TreeGrafter"/>
</dbReference>
<dbReference type="Gene3D" id="3.30.310.50">
    <property type="entry name" value="Alpha-D-phosphohexomutase, C-terminal domain"/>
    <property type="match status" value="1"/>
</dbReference>
<evidence type="ECO:0000313" key="1">
    <source>
        <dbReference type="EMBL" id="KAK3540417.1"/>
    </source>
</evidence>
<organism evidence="1 2">
    <name type="scientific">Hemibagrus guttatus</name>
    <dbReference type="NCBI Taxonomy" id="175788"/>
    <lineage>
        <taxon>Eukaryota</taxon>
        <taxon>Metazoa</taxon>
        <taxon>Chordata</taxon>
        <taxon>Craniata</taxon>
        <taxon>Vertebrata</taxon>
        <taxon>Euteleostomi</taxon>
        <taxon>Actinopterygii</taxon>
        <taxon>Neopterygii</taxon>
        <taxon>Teleostei</taxon>
        <taxon>Ostariophysi</taxon>
        <taxon>Siluriformes</taxon>
        <taxon>Bagridae</taxon>
        <taxon>Hemibagrus</taxon>
    </lineage>
</organism>
<dbReference type="InterPro" id="IPR045244">
    <property type="entry name" value="PGM"/>
</dbReference>
<dbReference type="GO" id="GO:0004614">
    <property type="term" value="F:phosphoglucomutase activity"/>
    <property type="evidence" value="ECO:0007669"/>
    <property type="project" value="InterPro"/>
</dbReference>
<dbReference type="PANTHER" id="PTHR22573">
    <property type="entry name" value="PHOSPHOHEXOMUTASE FAMILY MEMBER"/>
    <property type="match status" value="1"/>
</dbReference>
<dbReference type="InterPro" id="IPR036900">
    <property type="entry name" value="A-D-PHexomutase_C_sf"/>
</dbReference>
<dbReference type="PANTHER" id="PTHR22573:SF27">
    <property type="entry name" value="PHOSPHOGLUCOMUTASE-LIKE PROTEIN 5"/>
    <property type="match status" value="1"/>
</dbReference>
<dbReference type="GO" id="GO:0005912">
    <property type="term" value="C:adherens junction"/>
    <property type="evidence" value="ECO:0007669"/>
    <property type="project" value="TreeGrafter"/>
</dbReference>
<gene>
    <name evidence="1" type="ORF">QTP70_030967</name>
</gene>
<dbReference type="GO" id="GO:0014706">
    <property type="term" value="P:striated muscle tissue development"/>
    <property type="evidence" value="ECO:0007669"/>
    <property type="project" value="TreeGrafter"/>
</dbReference>
<dbReference type="Proteomes" id="UP001274896">
    <property type="component" value="Unassembled WGS sequence"/>
</dbReference>
<sequence>MAPGLRIVFTDSSRLVFRLSGSGAGVGATIRIYAESYERDPERHSRETQVVLGPLIAIALKISSIHERTGRKGPTVIT</sequence>
<accession>A0AAE0V4M2</accession>
<dbReference type="GO" id="GO:0005829">
    <property type="term" value="C:cytosol"/>
    <property type="evidence" value="ECO:0007669"/>
    <property type="project" value="TreeGrafter"/>
</dbReference>
<dbReference type="EMBL" id="JAUCMX010000007">
    <property type="protein sequence ID" value="KAK3540417.1"/>
    <property type="molecule type" value="Genomic_DNA"/>
</dbReference>